<evidence type="ECO:0000256" key="14">
    <source>
        <dbReference type="SAM" id="Phobius"/>
    </source>
</evidence>
<dbReference type="GeneID" id="116665941"/>
<feature type="transmembrane region" description="Helical" evidence="14">
    <location>
        <begin position="577"/>
        <end position="595"/>
    </location>
</feature>
<accession>A0A8B8TMC5</accession>
<evidence type="ECO:0000256" key="5">
    <source>
        <dbReference type="ARBA" id="ARBA00022692"/>
    </source>
</evidence>
<evidence type="ECO:0000256" key="2">
    <source>
        <dbReference type="ARBA" id="ARBA00008572"/>
    </source>
</evidence>
<evidence type="ECO:0000256" key="12">
    <source>
        <dbReference type="ARBA" id="ARBA00034450"/>
    </source>
</evidence>
<evidence type="ECO:0000256" key="1">
    <source>
        <dbReference type="ARBA" id="ARBA00004651"/>
    </source>
</evidence>
<feature type="transmembrane region" description="Helical" evidence="14">
    <location>
        <begin position="383"/>
        <end position="404"/>
    </location>
</feature>
<keyword evidence="6" id="KW-0029">Amino-acid transport</keyword>
<dbReference type="Proteomes" id="UP000694856">
    <property type="component" value="Chromosome 9"/>
</dbReference>
<keyword evidence="9" id="KW-0325">Glycoprotein</keyword>
<evidence type="ECO:0000313" key="17">
    <source>
        <dbReference type="RefSeq" id="XP_032343265.1"/>
    </source>
</evidence>
<evidence type="ECO:0000256" key="8">
    <source>
        <dbReference type="ARBA" id="ARBA00023136"/>
    </source>
</evidence>
<comment type="catalytic activity">
    <reaction evidence="10">
        <text>L-lysine(in) = L-lysine(out)</text>
        <dbReference type="Rhea" id="RHEA:70935"/>
        <dbReference type="ChEBI" id="CHEBI:32551"/>
    </reaction>
</comment>
<keyword evidence="8 14" id="KW-0472">Membrane</keyword>
<dbReference type="FunFam" id="1.20.1740.10:FF:000024">
    <property type="entry name" value="High affinity cationic amino acid transporter 1"/>
    <property type="match status" value="1"/>
</dbReference>
<dbReference type="PANTHER" id="PTHR43243">
    <property type="entry name" value="INNER MEMBRANE TRANSPORTER YGJI-RELATED"/>
    <property type="match status" value="1"/>
</dbReference>
<feature type="transmembrane region" description="Helical" evidence="14">
    <location>
        <begin position="100"/>
        <end position="130"/>
    </location>
</feature>
<gene>
    <name evidence="17" type="primary">LOC116665941</name>
</gene>
<keyword evidence="5 14" id="KW-0812">Transmembrane</keyword>
<feature type="transmembrane region" description="Helical" evidence="14">
    <location>
        <begin position="334"/>
        <end position="362"/>
    </location>
</feature>
<evidence type="ECO:0000256" key="11">
    <source>
        <dbReference type="ARBA" id="ARBA00034423"/>
    </source>
</evidence>
<sequence length="626" mass="67396">MWCQNVSQFCQKLVRRRPLEPREGSESLLARCLNTLDLVALGVGNTLGAGVYILAGEVAKDKAGPAIIICFLVAALSSVLSGLCFAEFGARVPCSRSAYLYSYVSVGQLCAFITGWNLILSYVIAIASVARAWSSAFDSLTGNHISQGLQGTLSLYMPYFLAKYPDFFALGLVLLMTGVLVLGARESALVTKVFTGLNLLVLGFIILSGFIKGDLHNWQLTEQDYNLTASGPNGTYSLDHLGSGGFVPFGFDGILRGAATCFYGFIGFDVIATTGEEARNPQRSIPLGILTSLFICFLAYFGVSASLTLMVPYYQIDPESPLPQAFLHVGWAPASYVVAVGTLCALTSGLLGTMFAMSRVTYAMADDGLLFRRLARIHTRTHTPIVATLASGNLAAIMALLFEFSDLVDVMSIGTLFAYSLVVISVLVLRYQPDQHLQTNQSTEDKTETPEPEAGPLESVPKAGILKTLKSLCDPINTSPTLKSGRIVYGCALLLVLLLTALSLVLAQWPRRVFSGDPVCTTVAVLLLVLSVGVTVTIWRQPQGPTPPPFKVPALPVLPVLSIFVNVHLMMQMTSRAWAQFGIWNAIGFAIYFGYGIRHSLEDTDPQPPASNSQTLDKNIPGAESS</sequence>
<feature type="transmembrane region" description="Helical" evidence="14">
    <location>
        <begin position="552"/>
        <end position="571"/>
    </location>
</feature>
<feature type="transmembrane region" description="Helical" evidence="14">
    <location>
        <begin position="287"/>
        <end position="314"/>
    </location>
</feature>
<dbReference type="Gene3D" id="1.20.1740.10">
    <property type="entry name" value="Amino acid/polyamine transporter I"/>
    <property type="match status" value="2"/>
</dbReference>
<dbReference type="KEGG" id="cfr:116665941"/>
<feature type="region of interest" description="Disordered" evidence="13">
    <location>
        <begin position="604"/>
        <end position="626"/>
    </location>
</feature>
<dbReference type="Pfam" id="PF13520">
    <property type="entry name" value="AA_permease_2"/>
    <property type="match status" value="1"/>
</dbReference>
<proteinExistence type="inferred from homology"/>
<dbReference type="InterPro" id="IPR002293">
    <property type="entry name" value="AA/rel_permease1"/>
</dbReference>
<dbReference type="PANTHER" id="PTHR43243:SF10">
    <property type="entry name" value="MGC138914 PROTEIN"/>
    <property type="match status" value="1"/>
</dbReference>
<dbReference type="FunFam" id="1.20.1740.10:FF:000050">
    <property type="entry name" value="MGC157082 protein"/>
    <property type="match status" value="1"/>
</dbReference>
<keyword evidence="16" id="KW-1185">Reference proteome</keyword>
<feature type="domain" description="Cationic amino acid transporter C-terminal" evidence="15">
    <location>
        <begin position="550"/>
        <end position="600"/>
    </location>
</feature>
<evidence type="ECO:0000256" key="6">
    <source>
        <dbReference type="ARBA" id="ARBA00022970"/>
    </source>
</evidence>
<dbReference type="GO" id="GO:0061459">
    <property type="term" value="F:L-arginine transmembrane transporter activity"/>
    <property type="evidence" value="ECO:0007669"/>
    <property type="project" value="UniProtKB-ARBA"/>
</dbReference>
<feature type="transmembrane region" description="Helical" evidence="14">
    <location>
        <begin position="193"/>
        <end position="211"/>
    </location>
</feature>
<evidence type="ECO:0000256" key="13">
    <source>
        <dbReference type="SAM" id="MobiDB-lite"/>
    </source>
</evidence>
<keyword evidence="3" id="KW-0813">Transport</keyword>
<keyword evidence="4" id="KW-1003">Cell membrane</keyword>
<evidence type="ECO:0000313" key="16">
    <source>
        <dbReference type="Proteomes" id="UP000694856"/>
    </source>
</evidence>
<evidence type="ECO:0000256" key="9">
    <source>
        <dbReference type="ARBA" id="ARBA00023180"/>
    </source>
</evidence>
<evidence type="ECO:0000256" key="4">
    <source>
        <dbReference type="ARBA" id="ARBA00022475"/>
    </source>
</evidence>
<comment type="catalytic activity">
    <reaction evidence="11">
        <text>L-arginine(in) = L-arginine(out)</text>
        <dbReference type="Rhea" id="RHEA:32143"/>
        <dbReference type="ChEBI" id="CHEBI:32682"/>
    </reaction>
</comment>
<dbReference type="RefSeq" id="XP_032343265.1">
    <property type="nucleotide sequence ID" value="XM_032487374.1"/>
</dbReference>
<protein>
    <submittedName>
        <fullName evidence="17">Cationic amino acid transporter 3-like</fullName>
    </submittedName>
</protein>
<dbReference type="Pfam" id="PF13906">
    <property type="entry name" value="AA_permease_C"/>
    <property type="match status" value="1"/>
</dbReference>
<feature type="transmembrane region" description="Helical" evidence="14">
    <location>
        <begin position="521"/>
        <end position="540"/>
    </location>
</feature>
<feature type="transmembrane region" description="Helical" evidence="14">
    <location>
        <begin position="167"/>
        <end position="184"/>
    </location>
</feature>
<feature type="transmembrane region" description="Helical" evidence="14">
    <location>
        <begin position="66"/>
        <end position="88"/>
    </location>
</feature>
<feature type="transmembrane region" description="Helical" evidence="14">
    <location>
        <begin position="410"/>
        <end position="429"/>
    </location>
</feature>
<evidence type="ECO:0000256" key="7">
    <source>
        <dbReference type="ARBA" id="ARBA00022989"/>
    </source>
</evidence>
<keyword evidence="7 14" id="KW-1133">Transmembrane helix</keyword>
<feature type="transmembrane region" description="Helical" evidence="14">
    <location>
        <begin position="487"/>
        <end position="509"/>
    </location>
</feature>
<feature type="transmembrane region" description="Helical" evidence="14">
    <location>
        <begin position="32"/>
        <end position="54"/>
    </location>
</feature>
<evidence type="ECO:0000259" key="15">
    <source>
        <dbReference type="Pfam" id="PF13906"/>
    </source>
</evidence>
<feature type="region of interest" description="Disordered" evidence="13">
    <location>
        <begin position="438"/>
        <end position="459"/>
    </location>
</feature>
<feature type="transmembrane region" description="Helical" evidence="14">
    <location>
        <begin position="254"/>
        <end position="275"/>
    </location>
</feature>
<comment type="subcellular location">
    <subcellularLocation>
        <location evidence="1">Cell membrane</location>
        <topology evidence="1">Multi-pass membrane protein</topology>
    </subcellularLocation>
</comment>
<reference evidence="17" key="1">
    <citation type="submission" date="2025-08" db="UniProtKB">
        <authorList>
            <consortium name="RefSeq"/>
        </authorList>
    </citation>
    <scope>IDENTIFICATION</scope>
    <source>
        <tissue evidence="17">Ear skin</tissue>
    </source>
</reference>
<dbReference type="NCBIfam" id="TIGR00906">
    <property type="entry name" value="2A0303"/>
    <property type="match status" value="1"/>
</dbReference>
<evidence type="ECO:0000256" key="10">
    <source>
        <dbReference type="ARBA" id="ARBA00034422"/>
    </source>
</evidence>
<dbReference type="AlphaFoldDB" id="A0A8B8TMC5"/>
<name>A0A8B8TMC5_CAMFR</name>
<comment type="catalytic activity">
    <reaction evidence="12">
        <text>L-ornithine(in) = L-ornithine(out)</text>
        <dbReference type="Rhea" id="RHEA:71199"/>
        <dbReference type="ChEBI" id="CHEBI:46911"/>
    </reaction>
</comment>
<organism evidence="16 17">
    <name type="scientific">Camelus ferus</name>
    <name type="common">Wild bactrian camel</name>
    <name type="synonym">Camelus bactrianus ferus</name>
    <dbReference type="NCBI Taxonomy" id="419612"/>
    <lineage>
        <taxon>Eukaryota</taxon>
        <taxon>Metazoa</taxon>
        <taxon>Chordata</taxon>
        <taxon>Craniata</taxon>
        <taxon>Vertebrata</taxon>
        <taxon>Euteleostomi</taxon>
        <taxon>Mammalia</taxon>
        <taxon>Eutheria</taxon>
        <taxon>Laurasiatheria</taxon>
        <taxon>Artiodactyla</taxon>
        <taxon>Tylopoda</taxon>
        <taxon>Camelidae</taxon>
        <taxon>Camelus</taxon>
    </lineage>
</organism>
<comment type="similarity">
    <text evidence="2">Belongs to the amino acid-polyamine-organocation (APC) superfamily. Cationic amino acid transporter (CAT) (TC 2.A.3.3) family.</text>
</comment>
<evidence type="ECO:0000256" key="3">
    <source>
        <dbReference type="ARBA" id="ARBA00022448"/>
    </source>
</evidence>
<dbReference type="InterPro" id="IPR004755">
    <property type="entry name" value="Cat_AA_permease"/>
</dbReference>
<dbReference type="GO" id="GO:0005886">
    <property type="term" value="C:plasma membrane"/>
    <property type="evidence" value="ECO:0007669"/>
    <property type="project" value="UniProtKB-SubCell"/>
</dbReference>
<dbReference type="InterPro" id="IPR029485">
    <property type="entry name" value="CAT_C"/>
</dbReference>
<dbReference type="PIRSF" id="PIRSF006060">
    <property type="entry name" value="AA_transporter"/>
    <property type="match status" value="1"/>
</dbReference>